<feature type="compositionally biased region" description="Acidic residues" evidence="8">
    <location>
        <begin position="137"/>
        <end position="150"/>
    </location>
</feature>
<feature type="region of interest" description="Disordered" evidence="8">
    <location>
        <begin position="547"/>
        <end position="571"/>
    </location>
</feature>
<keyword evidence="3" id="KW-0547">Nucleotide-binding</keyword>
<dbReference type="PANTHER" id="PTHR18934:SF99">
    <property type="entry name" value="ATP-DEPENDENT RNA HELICASE DHX37-RELATED"/>
    <property type="match status" value="1"/>
</dbReference>
<dbReference type="GO" id="GO:0005730">
    <property type="term" value="C:nucleolus"/>
    <property type="evidence" value="ECO:0007669"/>
    <property type="project" value="TreeGrafter"/>
</dbReference>
<evidence type="ECO:0000313" key="11">
    <source>
        <dbReference type="EMBL" id="OUS47839.1"/>
    </source>
</evidence>
<dbReference type="CDD" id="cd17982">
    <property type="entry name" value="DEXHc_DHX37"/>
    <property type="match status" value="1"/>
</dbReference>
<feature type="domain" description="Helicase C-terminal" evidence="10">
    <location>
        <begin position="569"/>
        <end position="754"/>
    </location>
</feature>
<dbReference type="InterPro" id="IPR007502">
    <property type="entry name" value="Helicase-assoc_dom"/>
</dbReference>
<dbReference type="InterPro" id="IPR001650">
    <property type="entry name" value="Helicase_C-like"/>
</dbReference>
<evidence type="ECO:0000256" key="3">
    <source>
        <dbReference type="ARBA" id="ARBA00022741"/>
    </source>
</evidence>
<dbReference type="Pfam" id="PF04408">
    <property type="entry name" value="WHD_HA2"/>
    <property type="match status" value="1"/>
</dbReference>
<dbReference type="eggNOG" id="KOG0926">
    <property type="taxonomic scope" value="Eukaryota"/>
</dbReference>
<evidence type="ECO:0000256" key="1">
    <source>
        <dbReference type="ARBA" id="ARBA00008792"/>
    </source>
</evidence>
<dbReference type="InterPro" id="IPR027417">
    <property type="entry name" value="P-loop_NTPase"/>
</dbReference>
<feature type="domain" description="Helicase ATP-binding" evidence="9">
    <location>
        <begin position="268"/>
        <end position="447"/>
    </location>
</feature>
<protein>
    <recommendedName>
        <fullName evidence="2">RNA helicase</fullName>
        <ecNumber evidence="2">3.6.4.13</ecNumber>
    </recommendedName>
</protein>
<feature type="compositionally biased region" description="Basic and acidic residues" evidence="8">
    <location>
        <begin position="60"/>
        <end position="72"/>
    </location>
</feature>
<dbReference type="InterPro" id="IPR011545">
    <property type="entry name" value="DEAD/DEAH_box_helicase_dom"/>
</dbReference>
<dbReference type="EC" id="3.6.4.13" evidence="2"/>
<evidence type="ECO:0000256" key="6">
    <source>
        <dbReference type="ARBA" id="ARBA00022840"/>
    </source>
</evidence>
<dbReference type="InterPro" id="IPR048333">
    <property type="entry name" value="HA2_WH"/>
</dbReference>
<evidence type="ECO:0000256" key="7">
    <source>
        <dbReference type="ARBA" id="ARBA00047984"/>
    </source>
</evidence>
<evidence type="ECO:0000256" key="2">
    <source>
        <dbReference type="ARBA" id="ARBA00012552"/>
    </source>
</evidence>
<reference evidence="11" key="1">
    <citation type="submission" date="2017-04" db="EMBL/GenBank/DDBJ databases">
        <title>Population genomics of picophytoplankton unveils novel chromosome hypervariability.</title>
        <authorList>
            <consortium name="DOE Joint Genome Institute"/>
            <person name="Blanc-Mathieu R."/>
            <person name="Krasovec M."/>
            <person name="Hebrard M."/>
            <person name="Yau S."/>
            <person name="Desgranges E."/>
            <person name="Martin J."/>
            <person name="Schackwitz W."/>
            <person name="Kuo A."/>
            <person name="Salin G."/>
            <person name="Donnadieu C."/>
            <person name="Desdevises Y."/>
            <person name="Sanchez-Ferandin S."/>
            <person name="Moreau H."/>
            <person name="Rivals E."/>
            <person name="Grigoriev I.V."/>
            <person name="Grimsley N."/>
            <person name="Eyre-Walker A."/>
            <person name="Piganeau G."/>
        </authorList>
    </citation>
    <scope>NUCLEOTIDE SEQUENCE [LARGE SCALE GENOMIC DNA]</scope>
    <source>
        <strain evidence="11">RCC 1115</strain>
    </source>
</reference>
<comment type="similarity">
    <text evidence="1">Belongs to the DEAD box helicase family. DEAH subfamily.</text>
</comment>
<comment type="catalytic activity">
    <reaction evidence="7">
        <text>ATP + H2O = ADP + phosphate + H(+)</text>
        <dbReference type="Rhea" id="RHEA:13065"/>
        <dbReference type="ChEBI" id="CHEBI:15377"/>
        <dbReference type="ChEBI" id="CHEBI:15378"/>
        <dbReference type="ChEBI" id="CHEBI:30616"/>
        <dbReference type="ChEBI" id="CHEBI:43474"/>
        <dbReference type="ChEBI" id="CHEBI:456216"/>
        <dbReference type="EC" id="3.6.4.13"/>
    </reaction>
</comment>
<keyword evidence="4" id="KW-0378">Hydrolase</keyword>
<feature type="compositionally biased region" description="Basic and acidic residues" evidence="8">
    <location>
        <begin position="111"/>
        <end position="136"/>
    </location>
</feature>
<dbReference type="SMART" id="SM00490">
    <property type="entry name" value="HELICc"/>
    <property type="match status" value="1"/>
</dbReference>
<keyword evidence="5" id="KW-0347">Helicase</keyword>
<dbReference type="PROSITE" id="PS51192">
    <property type="entry name" value="HELICASE_ATP_BIND_1"/>
    <property type="match status" value="1"/>
</dbReference>
<dbReference type="FunFam" id="3.40.50.300:FF:000637">
    <property type="entry name" value="ATP-dependent RNA helicase DHX37/DHR1"/>
    <property type="match status" value="1"/>
</dbReference>
<feature type="compositionally biased region" description="Basic and acidic residues" evidence="8">
    <location>
        <begin position="1"/>
        <end position="12"/>
    </location>
</feature>
<dbReference type="Pfam" id="PF00271">
    <property type="entry name" value="Helicase_C"/>
    <property type="match status" value="1"/>
</dbReference>
<dbReference type="Pfam" id="PF23362">
    <property type="entry name" value="DHX37_C"/>
    <property type="match status" value="1"/>
</dbReference>
<feature type="region of interest" description="Disordered" evidence="8">
    <location>
        <begin position="850"/>
        <end position="873"/>
    </location>
</feature>
<dbReference type="InterPro" id="IPR056371">
    <property type="entry name" value="DHX37-like_C"/>
</dbReference>
<dbReference type="Proteomes" id="UP000195557">
    <property type="component" value="Unassembled WGS sequence"/>
</dbReference>
<dbReference type="Pfam" id="PF07717">
    <property type="entry name" value="OB_NTP_bind"/>
    <property type="match status" value="1"/>
</dbReference>
<dbReference type="SMART" id="SM00487">
    <property type="entry name" value="DEXDc"/>
    <property type="match status" value="1"/>
</dbReference>
<evidence type="ECO:0000256" key="5">
    <source>
        <dbReference type="ARBA" id="ARBA00022806"/>
    </source>
</evidence>
<feature type="compositionally biased region" description="Basic and acidic residues" evidence="8">
    <location>
        <begin position="151"/>
        <end position="173"/>
    </location>
</feature>
<dbReference type="PROSITE" id="PS00690">
    <property type="entry name" value="DEAH_ATP_HELICASE"/>
    <property type="match status" value="1"/>
</dbReference>
<dbReference type="InterPro" id="IPR014001">
    <property type="entry name" value="Helicase_ATP-bd"/>
</dbReference>
<name>A0A1Y5IE14_OSTTA</name>
<dbReference type="SMART" id="SM00847">
    <property type="entry name" value="HA2"/>
    <property type="match status" value="1"/>
</dbReference>
<accession>A0A1Y5IE14</accession>
<organism evidence="11">
    <name type="scientific">Ostreococcus tauri</name>
    <name type="common">Marine green alga</name>
    <dbReference type="NCBI Taxonomy" id="70448"/>
    <lineage>
        <taxon>Eukaryota</taxon>
        <taxon>Viridiplantae</taxon>
        <taxon>Chlorophyta</taxon>
        <taxon>Mamiellophyceae</taxon>
        <taxon>Mamiellales</taxon>
        <taxon>Bathycoccaceae</taxon>
        <taxon>Ostreococcus</taxon>
    </lineage>
</organism>
<dbReference type="Pfam" id="PF21010">
    <property type="entry name" value="HA2_C"/>
    <property type="match status" value="1"/>
</dbReference>
<feature type="region of interest" description="Disordered" evidence="8">
    <location>
        <begin position="1"/>
        <end position="77"/>
    </location>
</feature>
<dbReference type="PROSITE" id="PS51194">
    <property type="entry name" value="HELICASE_CTER"/>
    <property type="match status" value="1"/>
</dbReference>
<dbReference type="GO" id="GO:0003724">
    <property type="term" value="F:RNA helicase activity"/>
    <property type="evidence" value="ECO:0007669"/>
    <property type="project" value="UniProtKB-EC"/>
</dbReference>
<dbReference type="PANTHER" id="PTHR18934">
    <property type="entry name" value="ATP-DEPENDENT RNA HELICASE"/>
    <property type="match status" value="1"/>
</dbReference>
<dbReference type="InterPro" id="IPR002464">
    <property type="entry name" value="DNA/RNA_helicase_DEAH_CS"/>
</dbReference>
<dbReference type="SUPFAM" id="SSF52540">
    <property type="entry name" value="P-loop containing nucleoside triphosphate hydrolases"/>
    <property type="match status" value="1"/>
</dbReference>
<dbReference type="GO" id="GO:0016787">
    <property type="term" value="F:hydrolase activity"/>
    <property type="evidence" value="ECO:0007669"/>
    <property type="project" value="UniProtKB-KW"/>
</dbReference>
<proteinExistence type="inferred from homology"/>
<dbReference type="GO" id="GO:0003723">
    <property type="term" value="F:RNA binding"/>
    <property type="evidence" value="ECO:0007669"/>
    <property type="project" value="TreeGrafter"/>
</dbReference>
<dbReference type="GO" id="GO:0005524">
    <property type="term" value="F:ATP binding"/>
    <property type="evidence" value="ECO:0007669"/>
    <property type="project" value="UniProtKB-KW"/>
</dbReference>
<feature type="compositionally biased region" description="Basic and acidic residues" evidence="8">
    <location>
        <begin position="26"/>
        <end position="45"/>
    </location>
</feature>
<dbReference type="GO" id="GO:0000462">
    <property type="term" value="P:maturation of SSU-rRNA from tricistronic rRNA transcript (SSU-rRNA, 5.8S rRNA, LSU-rRNA)"/>
    <property type="evidence" value="ECO:0007669"/>
    <property type="project" value="TreeGrafter"/>
</dbReference>
<dbReference type="InterPro" id="IPR011709">
    <property type="entry name" value="DEAD-box_helicase_OB_fold"/>
</dbReference>
<dbReference type="AlphaFoldDB" id="A0A1Y5IE14"/>
<gene>
    <name evidence="11" type="ORF">BE221DRAFT_190157</name>
</gene>
<evidence type="ECO:0000256" key="8">
    <source>
        <dbReference type="SAM" id="MobiDB-lite"/>
    </source>
</evidence>
<evidence type="ECO:0000259" key="10">
    <source>
        <dbReference type="PROSITE" id="PS51194"/>
    </source>
</evidence>
<feature type="region of interest" description="Disordered" evidence="8">
    <location>
        <begin position="94"/>
        <end position="181"/>
    </location>
</feature>
<dbReference type="Gene3D" id="1.20.120.1080">
    <property type="match status" value="1"/>
</dbReference>
<dbReference type="CDD" id="cd18791">
    <property type="entry name" value="SF2_C_RHA"/>
    <property type="match status" value="1"/>
</dbReference>
<keyword evidence="6" id="KW-0067">ATP-binding</keyword>
<dbReference type="Gene3D" id="3.40.50.300">
    <property type="entry name" value="P-loop containing nucleotide triphosphate hydrolases"/>
    <property type="match status" value="3"/>
</dbReference>
<evidence type="ECO:0000259" key="9">
    <source>
        <dbReference type="PROSITE" id="PS51192"/>
    </source>
</evidence>
<evidence type="ECO:0000256" key="4">
    <source>
        <dbReference type="ARBA" id="ARBA00022801"/>
    </source>
</evidence>
<dbReference type="Pfam" id="PF00270">
    <property type="entry name" value="DEAD"/>
    <property type="match status" value="1"/>
</dbReference>
<dbReference type="EMBL" id="KZ155776">
    <property type="protein sequence ID" value="OUS47839.1"/>
    <property type="molecule type" value="Genomic_DNA"/>
</dbReference>
<sequence length="1232" mass="134673">MPLDEREGEARELTFLPTKKGTSGRAGERAVRERERRREAEERAKSTTKLSSSQRRKMKKLAEEERKRDERASVMATLEANKVDERALGLMRATTSLGTKETAKEKMRRALKAERAGVELEDLRDARLTKRPKVEAESESEEESDGNLESESERQMERVGERGGTRMVDKDASDDSEAEDDALTQAAVRTAVAAGMASLDDATRELVKTLRARTGMSDEGDAPKSNAYRGAHHEVFQGCSFVVPVNRTDKINGTREGLPIVQEEHEIVDAINTNPVTVICGATGCGKTTQVPQFLYEAGYGDPECASHPGAVAVTQPRRVAVTSTARRVAEELNVPLGEDVGYQVRYDKNVGENPRIKFMTDGILLREVQLDFLLRKYSVVIIDEAHERSVNTDILLGLLSRIVPLRAALAAEGKAVTPLRLVVMSATLRVEEFVGNKKLCPTPPALLQVATRQFPVTVHFSRRTETADYVGTAVKKVLAIHRKLPPGGILVFLTGQREVELMCRKLREAYPLDGKSKIVEDEETSEKDDEKDDDMVDAYDVDAIDAGGEDVSGEDEEVDFEGDDDFSDVDSDISEEDEVLIMGGEGVGEEEAAEAEAAWTRANAPSAALRGAGGGGEVDGPGGLNVLPLYALLPAHLQQRVFAPTPDGSRMVIVATNVAETSLTIPGIRYVVDAGRAKERVYERDASLSRFRVGWVSKASADQRAGRAGRTSPGHCYRLFSSAHFVDEMKAHADPQILGVPIEGVVLQMRAMGIDKVVNFPFISPPEKAALAAAERTLTILGAVDKRRGMEEIGPLTDLGRAMAVLPISPRHSRMLFAAAQSGVSGCLSPAIAIAAALSLDSPFLRQSSEETAGEDGVNANKGPPPHVKFHHPASDALSAAQALLAYDSCNGPKATESFCSTNRLHEKTMREMSDLRRQLKRLIVNLARDASTKLSTGDTRPMFTEGVLQELEFDAAAPKMLPPGGDVERALRQALCAGWADRIARRSKHKEMEQASRSNENVTKATRYVPALLDAAVFLHPTSSLHRSSPDYVVYTDLLQTDKRAYIVGATSIEPEWLIKHCSALVDEGALLSDPAPRYNSREDRVIGWTAPRFGPHRWDLPLNPVDVPSIDTRCAVFATALLSGTVSEPMGELRDKLAAKPLLASRPEGKTQARVIDLLGALKRGGICTRAALQQVWAKNPKFLYPELKAWLRQGKAYALESIWSKLVRYVVEYDPATAANKKKKKHSK</sequence>